<dbReference type="Gene3D" id="3.10.620.30">
    <property type="match status" value="1"/>
</dbReference>
<protein>
    <recommendedName>
        <fullName evidence="4">Peptide:N-glycanase 1</fullName>
    </recommendedName>
</protein>
<gene>
    <name evidence="6" type="ORF">CANARDRAFT_189251</name>
</gene>
<sequence>RNALHNNQFVRQLINISNVMQLYNVSSYHSSALDVFQASPVIERVEQSDDDDNGDDYSDRIVKGLLKWFKEDFFKWVNKADCIHCGNTNQDKITALPAVRGYTGEHRQGQAGIIEKYKCEECGGVTEFPRFKNPEKLLTTRKGRCGEWNDCFILILKSLGYNVRYIWNLEDHVWCEYYSKNLKRWIHLDSCENAFDNPMLYNRGWGKRMSYVLAIHDSYIIDVSYKYIDSKSDKSIPRNKITETDYQKVLAFITTTKLIKIQDD</sequence>
<evidence type="ECO:0000313" key="7">
    <source>
        <dbReference type="Proteomes" id="UP000094801"/>
    </source>
</evidence>
<evidence type="ECO:0000256" key="4">
    <source>
        <dbReference type="ARBA" id="ARBA00032858"/>
    </source>
</evidence>
<feature type="non-terminal residue" evidence="6">
    <location>
        <position position="1"/>
    </location>
</feature>
<comment type="similarity">
    <text evidence="1">Belongs to the transglutaminase-like superfamily. PNGase family.</text>
</comment>
<evidence type="ECO:0000259" key="5">
    <source>
        <dbReference type="SMART" id="SM00460"/>
    </source>
</evidence>
<dbReference type="AlphaFoldDB" id="A0A1E4T459"/>
<feature type="non-terminal residue" evidence="6">
    <location>
        <position position="264"/>
    </location>
</feature>
<organism evidence="6 7">
    <name type="scientific">[Candida] arabinofermentans NRRL YB-2248</name>
    <dbReference type="NCBI Taxonomy" id="983967"/>
    <lineage>
        <taxon>Eukaryota</taxon>
        <taxon>Fungi</taxon>
        <taxon>Dikarya</taxon>
        <taxon>Ascomycota</taxon>
        <taxon>Saccharomycotina</taxon>
        <taxon>Pichiomycetes</taxon>
        <taxon>Pichiales</taxon>
        <taxon>Pichiaceae</taxon>
        <taxon>Ogataea</taxon>
        <taxon>Ogataea/Candida clade</taxon>
    </lineage>
</organism>
<feature type="domain" description="Transglutaminase-like" evidence="5">
    <location>
        <begin position="137"/>
        <end position="192"/>
    </location>
</feature>
<dbReference type="SMART" id="SM00460">
    <property type="entry name" value="TGc"/>
    <property type="match status" value="1"/>
</dbReference>
<dbReference type="STRING" id="983967.A0A1E4T459"/>
<evidence type="ECO:0000256" key="2">
    <source>
        <dbReference type="ARBA" id="ARBA00022723"/>
    </source>
</evidence>
<dbReference type="EMBL" id="KV453850">
    <property type="protein sequence ID" value="ODV86524.1"/>
    <property type="molecule type" value="Genomic_DNA"/>
</dbReference>
<keyword evidence="3" id="KW-0862">Zinc</keyword>
<dbReference type="GO" id="GO:0000224">
    <property type="term" value="F:peptide-N4-(N-acetyl-beta-glucosaminyl)asparagine amidase activity"/>
    <property type="evidence" value="ECO:0007669"/>
    <property type="project" value="TreeGrafter"/>
</dbReference>
<dbReference type="GO" id="GO:0006516">
    <property type="term" value="P:glycoprotein catabolic process"/>
    <property type="evidence" value="ECO:0007669"/>
    <property type="project" value="TreeGrafter"/>
</dbReference>
<dbReference type="InterPro" id="IPR050883">
    <property type="entry name" value="PNGase"/>
</dbReference>
<evidence type="ECO:0000313" key="6">
    <source>
        <dbReference type="EMBL" id="ODV86524.1"/>
    </source>
</evidence>
<dbReference type="GO" id="GO:0005634">
    <property type="term" value="C:nucleus"/>
    <property type="evidence" value="ECO:0007669"/>
    <property type="project" value="TreeGrafter"/>
</dbReference>
<evidence type="ECO:0000256" key="3">
    <source>
        <dbReference type="ARBA" id="ARBA00022833"/>
    </source>
</evidence>
<dbReference type="SUPFAM" id="SSF54001">
    <property type="entry name" value="Cysteine proteinases"/>
    <property type="match status" value="1"/>
</dbReference>
<dbReference type="Gene3D" id="2.20.25.10">
    <property type="match status" value="1"/>
</dbReference>
<dbReference type="PANTHER" id="PTHR12143:SF19">
    <property type="entry name" value="PEPTIDE-N(4)-(N-ACETYL-BETA-GLUCOSAMINYL)ASPARAGINE AMIDASE"/>
    <property type="match status" value="1"/>
</dbReference>
<dbReference type="GO" id="GO:0005829">
    <property type="term" value="C:cytosol"/>
    <property type="evidence" value="ECO:0007669"/>
    <property type="project" value="TreeGrafter"/>
</dbReference>
<keyword evidence="7" id="KW-1185">Reference proteome</keyword>
<dbReference type="PANTHER" id="PTHR12143">
    <property type="entry name" value="PEPTIDE N-GLYCANASE PNGASE -RELATED"/>
    <property type="match status" value="1"/>
</dbReference>
<accession>A0A1E4T459</accession>
<dbReference type="Pfam" id="PF01841">
    <property type="entry name" value="Transglut_core"/>
    <property type="match status" value="1"/>
</dbReference>
<dbReference type="InterPro" id="IPR038765">
    <property type="entry name" value="Papain-like_cys_pep_sf"/>
</dbReference>
<evidence type="ECO:0000256" key="1">
    <source>
        <dbReference type="ARBA" id="ARBA00009390"/>
    </source>
</evidence>
<reference evidence="7" key="1">
    <citation type="submission" date="2016-04" db="EMBL/GenBank/DDBJ databases">
        <title>Comparative genomics of biotechnologically important yeasts.</title>
        <authorList>
            <consortium name="DOE Joint Genome Institute"/>
            <person name="Riley R."/>
            <person name="Haridas S."/>
            <person name="Wolfe K.H."/>
            <person name="Lopes M.R."/>
            <person name="Hittinger C.T."/>
            <person name="Goker M."/>
            <person name="Salamov A."/>
            <person name="Wisecaver J."/>
            <person name="Long T.M."/>
            <person name="Aerts A.L."/>
            <person name="Barry K."/>
            <person name="Choi C."/>
            <person name="Clum A."/>
            <person name="Coughlan A.Y."/>
            <person name="Deshpande S."/>
            <person name="Douglass A.P."/>
            <person name="Hanson S.J."/>
            <person name="Klenk H.-P."/>
            <person name="Labutti K."/>
            <person name="Lapidus A."/>
            <person name="Lindquist E."/>
            <person name="Lipzen A."/>
            <person name="Meier-Kolthoff J.P."/>
            <person name="Ohm R.A."/>
            <person name="Otillar R.P."/>
            <person name="Pangilinan J."/>
            <person name="Peng Y."/>
            <person name="Rokas A."/>
            <person name="Rosa C.A."/>
            <person name="Scheuner C."/>
            <person name="Sibirny A.A."/>
            <person name="Slot J.C."/>
            <person name="Stielow J.B."/>
            <person name="Sun H."/>
            <person name="Kurtzman C.P."/>
            <person name="Blackwell M."/>
            <person name="Grigoriev I.V."/>
            <person name="Jeffries T.W."/>
        </authorList>
    </citation>
    <scope>NUCLEOTIDE SEQUENCE [LARGE SCALE GENOMIC DNA]</scope>
    <source>
        <strain evidence="7">NRRL YB-2248</strain>
    </source>
</reference>
<proteinExistence type="inferred from homology"/>
<dbReference type="Proteomes" id="UP000094801">
    <property type="component" value="Unassembled WGS sequence"/>
</dbReference>
<name>A0A1E4T459_9ASCO</name>
<dbReference type="OrthoDB" id="409136at2759"/>
<dbReference type="InterPro" id="IPR002931">
    <property type="entry name" value="Transglutaminase-like"/>
</dbReference>
<dbReference type="GO" id="GO:0046872">
    <property type="term" value="F:metal ion binding"/>
    <property type="evidence" value="ECO:0007669"/>
    <property type="project" value="UniProtKB-KW"/>
</dbReference>
<keyword evidence="2" id="KW-0479">Metal-binding</keyword>